<sequence length="451" mass="50013">MTVRGAALAPDPASPTTMAASPSMSVIPEGSPTAMEQPVFLMTTAAQAISGFFVWTALLITCHQIYMHLRCYSCPNEQRYIVRILFIVPIYAFDSWLSLLFFTNDQYYVYFGTVRDCYEALVIYNFLSLCYEYLGGESSIMSEIRGKPIESSCMYGTCCLWGKTYSIGFLRFCKQATLQFCVVKPLMAVSTVVLQAFGKYRDGDFDVSSGYLYVTIIYNISVSLALYALFLFYFATRDLLSPYSPVLKFFMVKSVIFLSFWQGEACPHGAHAAPLSTRHLLGVEFGPSGAFHSHGRLSVGLLHGRGSRGPPVLTASKELVEWVFPEASAWCWHPSPTGATTDFAAILSSRRGTLGEEGCMVERGIRVGVQCRATCPCPPFQACSWPSWRSVGPSPRSTRPAFLWVRALWPPATRTSSSVWRCSSQLWPCGTPSPTKSMLTRGWMRKAAAPP</sequence>
<feature type="transmembrane region" description="Helical" evidence="6">
    <location>
        <begin position="80"/>
        <end position="102"/>
    </location>
</feature>
<evidence type="ECO:0000256" key="6">
    <source>
        <dbReference type="SAM" id="Phobius"/>
    </source>
</evidence>
<dbReference type="GO" id="GO:0016020">
    <property type="term" value="C:membrane"/>
    <property type="evidence" value="ECO:0007669"/>
    <property type="project" value="UniProtKB-SubCell"/>
</dbReference>
<reference evidence="7" key="2">
    <citation type="submission" date="2025-08" db="UniProtKB">
        <authorList>
            <consortium name="Ensembl"/>
        </authorList>
    </citation>
    <scope>IDENTIFICATION</scope>
</reference>
<evidence type="ECO:0000313" key="7">
    <source>
        <dbReference type="Ensembl" id="ENSCAFP00040011473.1"/>
    </source>
</evidence>
<feature type="region of interest" description="Disordered" evidence="5">
    <location>
        <begin position="1"/>
        <end position="22"/>
    </location>
</feature>
<evidence type="ECO:0000313" key="8">
    <source>
        <dbReference type="Proteomes" id="UP000694542"/>
    </source>
</evidence>
<evidence type="ECO:0000256" key="4">
    <source>
        <dbReference type="ARBA" id="ARBA00023136"/>
    </source>
</evidence>
<evidence type="ECO:0000256" key="2">
    <source>
        <dbReference type="ARBA" id="ARBA00022692"/>
    </source>
</evidence>
<feature type="transmembrane region" description="Helical" evidence="6">
    <location>
        <begin position="39"/>
        <end position="60"/>
    </location>
</feature>
<accession>A0A8C0QIS4</accession>
<dbReference type="PANTHER" id="PTHR23423">
    <property type="entry name" value="ORGANIC SOLUTE TRANSPORTER-RELATED"/>
    <property type="match status" value="1"/>
</dbReference>
<keyword evidence="4 6" id="KW-0472">Membrane</keyword>
<protein>
    <submittedName>
        <fullName evidence="7">Transmembrane protein 184B</fullName>
    </submittedName>
</protein>
<comment type="subcellular location">
    <subcellularLocation>
        <location evidence="1">Membrane</location>
        <topology evidence="1">Multi-pass membrane protein</topology>
    </subcellularLocation>
</comment>
<dbReference type="AlphaFoldDB" id="A0A8C0QIS4"/>
<dbReference type="Ensembl" id="ENSCAFT00040013249.1">
    <property type="protein sequence ID" value="ENSCAFP00040011473.1"/>
    <property type="gene ID" value="ENSCAFG00040007151.1"/>
</dbReference>
<evidence type="ECO:0000256" key="3">
    <source>
        <dbReference type="ARBA" id="ARBA00022989"/>
    </source>
</evidence>
<proteinExistence type="predicted"/>
<organism evidence="7 8">
    <name type="scientific">Canis lupus familiaris</name>
    <name type="common">Dog</name>
    <name type="synonym">Canis familiaris</name>
    <dbReference type="NCBI Taxonomy" id="9615"/>
    <lineage>
        <taxon>Eukaryota</taxon>
        <taxon>Metazoa</taxon>
        <taxon>Chordata</taxon>
        <taxon>Craniata</taxon>
        <taxon>Vertebrata</taxon>
        <taxon>Euteleostomi</taxon>
        <taxon>Mammalia</taxon>
        <taxon>Eutheria</taxon>
        <taxon>Laurasiatheria</taxon>
        <taxon>Carnivora</taxon>
        <taxon>Caniformia</taxon>
        <taxon>Canidae</taxon>
        <taxon>Canis</taxon>
    </lineage>
</organism>
<evidence type="ECO:0000256" key="1">
    <source>
        <dbReference type="ARBA" id="ARBA00004141"/>
    </source>
</evidence>
<evidence type="ECO:0000256" key="5">
    <source>
        <dbReference type="SAM" id="MobiDB-lite"/>
    </source>
</evidence>
<keyword evidence="3 6" id="KW-1133">Transmembrane helix</keyword>
<dbReference type="SMART" id="SM01417">
    <property type="entry name" value="Solute_trans_a"/>
    <property type="match status" value="1"/>
</dbReference>
<feature type="transmembrane region" description="Helical" evidence="6">
    <location>
        <begin position="211"/>
        <end position="234"/>
    </location>
</feature>
<name>A0A8C0QIS4_CANLF</name>
<dbReference type="Pfam" id="PF03619">
    <property type="entry name" value="Solute_trans_a"/>
    <property type="match status" value="1"/>
</dbReference>
<reference evidence="7" key="1">
    <citation type="submission" date="2018-10" db="EMBL/GenBank/DDBJ databases">
        <title>De novo assembly of a Great Dane genome.</title>
        <authorList>
            <person name="Kidd J.M."/>
            <person name="Pendleton A.L."/>
            <person name="Shen F."/>
            <person name="Emery S."/>
        </authorList>
    </citation>
    <scope>NUCLEOTIDE SEQUENCE [LARGE SCALE GENOMIC DNA]</scope>
    <source>
        <strain evidence="7">Great Dane</strain>
    </source>
</reference>
<dbReference type="InterPro" id="IPR005178">
    <property type="entry name" value="Ostalpha/TMEM184C"/>
</dbReference>
<dbReference type="Proteomes" id="UP000694542">
    <property type="component" value="Chromosome 10"/>
</dbReference>
<gene>
    <name evidence="7" type="primary">TMEM184B</name>
</gene>
<keyword evidence="2 6" id="KW-0812">Transmembrane</keyword>